<protein>
    <submittedName>
        <fullName evidence="2">Uncharacterized protein</fullName>
    </submittedName>
</protein>
<dbReference type="Proteomes" id="UP001190700">
    <property type="component" value="Unassembled WGS sequence"/>
</dbReference>
<name>A0AAE0EMD6_9CHLO</name>
<feature type="compositionally biased region" description="Low complexity" evidence="1">
    <location>
        <begin position="187"/>
        <end position="209"/>
    </location>
</feature>
<keyword evidence="3" id="KW-1185">Reference proteome</keyword>
<dbReference type="EMBL" id="LGRX02035755">
    <property type="protein sequence ID" value="KAK3233304.1"/>
    <property type="molecule type" value="Genomic_DNA"/>
</dbReference>
<reference evidence="2 3" key="1">
    <citation type="journal article" date="2015" name="Genome Biol. Evol.">
        <title>Comparative Genomics of a Bacterivorous Green Alga Reveals Evolutionary Causalities and Consequences of Phago-Mixotrophic Mode of Nutrition.</title>
        <authorList>
            <person name="Burns J.A."/>
            <person name="Paasch A."/>
            <person name="Narechania A."/>
            <person name="Kim E."/>
        </authorList>
    </citation>
    <scope>NUCLEOTIDE SEQUENCE [LARGE SCALE GENOMIC DNA]</scope>
    <source>
        <strain evidence="2 3">PLY_AMNH</strain>
    </source>
</reference>
<proteinExistence type="predicted"/>
<sequence length="302" mass="32907">MVRWFWRRPTGLVPCLPCEGSLAEGAASRGLQGPRRAPQCEPDTQAGGRRDEIEVSEPVHMYKLRCQSAGTKSSPVRQLLRRISREHSSRAAASKEEHFLAAMRIRHLRTGLSCSLAFDFTQFQAFPGEEPVLPSNRTDAPSLAEHFRKLAPSSPASPKPARSQSCGPKRSPPSFKTPPRPRVPVLKALPTSASKSSTSSSKTIPKATPPVRVVRKASNLELGSLNAEKREAANAIERARTISGRRSSVATLNASAKASVAAGVYNQEQASMRYGALKKHNQEVESFNSMVTNQDHGTILEH</sequence>
<evidence type="ECO:0000313" key="3">
    <source>
        <dbReference type="Proteomes" id="UP001190700"/>
    </source>
</evidence>
<dbReference type="AlphaFoldDB" id="A0AAE0EMD6"/>
<comment type="caution">
    <text evidence="2">The sequence shown here is derived from an EMBL/GenBank/DDBJ whole genome shotgun (WGS) entry which is preliminary data.</text>
</comment>
<feature type="region of interest" description="Disordered" evidence="1">
    <location>
        <begin position="27"/>
        <end position="51"/>
    </location>
</feature>
<feature type="compositionally biased region" description="Low complexity" evidence="1">
    <location>
        <begin position="151"/>
        <end position="163"/>
    </location>
</feature>
<organism evidence="2 3">
    <name type="scientific">Cymbomonas tetramitiformis</name>
    <dbReference type="NCBI Taxonomy" id="36881"/>
    <lineage>
        <taxon>Eukaryota</taxon>
        <taxon>Viridiplantae</taxon>
        <taxon>Chlorophyta</taxon>
        <taxon>Pyramimonadophyceae</taxon>
        <taxon>Pyramimonadales</taxon>
        <taxon>Pyramimonadaceae</taxon>
        <taxon>Cymbomonas</taxon>
    </lineage>
</organism>
<evidence type="ECO:0000256" key="1">
    <source>
        <dbReference type="SAM" id="MobiDB-lite"/>
    </source>
</evidence>
<accession>A0AAE0EMD6</accession>
<evidence type="ECO:0000313" key="2">
    <source>
        <dbReference type="EMBL" id="KAK3233304.1"/>
    </source>
</evidence>
<gene>
    <name evidence="2" type="ORF">CYMTET_56386</name>
</gene>
<feature type="region of interest" description="Disordered" evidence="1">
    <location>
        <begin position="150"/>
        <end position="209"/>
    </location>
</feature>